<comment type="caution">
    <text evidence="1">The sequence shown here is derived from an EMBL/GenBank/DDBJ whole genome shotgun (WGS) entry which is preliminary data.</text>
</comment>
<dbReference type="AlphaFoldDB" id="A0A918UXE7"/>
<reference evidence="1" key="2">
    <citation type="submission" date="2020-09" db="EMBL/GenBank/DDBJ databases">
        <authorList>
            <person name="Sun Q."/>
            <person name="Ohkuma M."/>
        </authorList>
    </citation>
    <scope>NUCLEOTIDE SEQUENCE</scope>
    <source>
        <strain evidence="1">JCM 4988</strain>
    </source>
</reference>
<keyword evidence="2" id="KW-1185">Reference proteome</keyword>
<evidence type="ECO:0000313" key="2">
    <source>
        <dbReference type="Proteomes" id="UP000630936"/>
    </source>
</evidence>
<dbReference type="EMBL" id="BMWG01000012">
    <property type="protein sequence ID" value="GGZ41353.1"/>
    <property type="molecule type" value="Genomic_DNA"/>
</dbReference>
<name>A0A918UXE7_9ACTN</name>
<proteinExistence type="predicted"/>
<accession>A0A918UXE7</accession>
<organism evidence="1 2">
    <name type="scientific">Streptomyces inusitatus</name>
    <dbReference type="NCBI Taxonomy" id="68221"/>
    <lineage>
        <taxon>Bacteria</taxon>
        <taxon>Bacillati</taxon>
        <taxon>Actinomycetota</taxon>
        <taxon>Actinomycetes</taxon>
        <taxon>Kitasatosporales</taxon>
        <taxon>Streptomycetaceae</taxon>
        <taxon>Streptomyces</taxon>
    </lineage>
</organism>
<dbReference type="RefSeq" id="WP_190124461.1">
    <property type="nucleotide sequence ID" value="NZ_BMWG01000012.1"/>
</dbReference>
<evidence type="ECO:0000313" key="1">
    <source>
        <dbReference type="EMBL" id="GGZ41353.1"/>
    </source>
</evidence>
<dbReference type="Proteomes" id="UP000630936">
    <property type="component" value="Unassembled WGS sequence"/>
</dbReference>
<protein>
    <submittedName>
        <fullName evidence="1">Uncharacterized protein</fullName>
    </submittedName>
</protein>
<reference evidence="1" key="1">
    <citation type="journal article" date="2014" name="Int. J. Syst. Evol. Microbiol.">
        <title>Complete genome sequence of Corynebacterium casei LMG S-19264T (=DSM 44701T), isolated from a smear-ripened cheese.</title>
        <authorList>
            <consortium name="US DOE Joint Genome Institute (JGI-PGF)"/>
            <person name="Walter F."/>
            <person name="Albersmeier A."/>
            <person name="Kalinowski J."/>
            <person name="Ruckert C."/>
        </authorList>
    </citation>
    <scope>NUCLEOTIDE SEQUENCE</scope>
    <source>
        <strain evidence="1">JCM 4988</strain>
    </source>
</reference>
<sequence>MPQTSKEDHYASAALRHHNDAVYLHDDGRLPNADHHFGFAVECALKSLMLRYTQVSVAPVKQGGQPTKKPYIPQQSGKQKYIEHLPEAWSDTGDVISDATLLLRGRTGSTLSAILAGSAPFATWSVHDRYSDGSSVVEADVRARRAASERILGLHEQALIAGVLT</sequence>
<gene>
    <name evidence="1" type="ORF">GCM10010387_39590</name>
</gene>